<comment type="caution">
    <text evidence="2">The sequence shown here is derived from an EMBL/GenBank/DDBJ whole genome shotgun (WGS) entry which is preliminary data.</text>
</comment>
<keyword evidence="1" id="KW-1133">Transmembrane helix</keyword>
<organism evidence="2 3">
    <name type="scientific">Chitinophaga dinghuensis</name>
    <dbReference type="NCBI Taxonomy" id="1539050"/>
    <lineage>
        <taxon>Bacteria</taxon>
        <taxon>Pseudomonadati</taxon>
        <taxon>Bacteroidota</taxon>
        <taxon>Chitinophagia</taxon>
        <taxon>Chitinophagales</taxon>
        <taxon>Chitinophagaceae</taxon>
        <taxon>Chitinophaga</taxon>
    </lineage>
</organism>
<dbReference type="InterPro" id="IPR036097">
    <property type="entry name" value="HisK_dim/P_sf"/>
</dbReference>
<feature type="transmembrane region" description="Helical" evidence="1">
    <location>
        <begin position="72"/>
        <end position="93"/>
    </location>
</feature>
<evidence type="ECO:0008006" key="4">
    <source>
        <dbReference type="Google" id="ProtNLM"/>
    </source>
</evidence>
<sequence>MQAAYAEKPRLSNKMTREEIYQLAKTPDTSKDSINYLEYLLKQRTGEALAMKNKLQQEAIQQKIQEKKNTQLLTAGAIIVTILMLILILSRYLHFRRSRRQEEELTKGYADISEKNATLKSLDEFKNKLISIIANDFREPLQQITVVADQLSSGTMTREEMLTAMRRIGESSHRTLEVFENVLRWIKLQLAGYVYMPVACDMGELMQHMIPSMFAADTSPTLSVVDRIPDGTAVMADSEMLQFVSRHILLAAQRNAVKDSLIIMDAWPDEQLIYISVAIDAGKNGTDIAEGMFAWQRDIRALGMAVSRDFAIRMRGDIQAEVGGDRYITITLALPAAV</sequence>
<dbReference type="AlphaFoldDB" id="A0A327VL68"/>
<keyword evidence="3" id="KW-1185">Reference proteome</keyword>
<dbReference type="GO" id="GO:0000155">
    <property type="term" value="F:phosphorelay sensor kinase activity"/>
    <property type="evidence" value="ECO:0007669"/>
    <property type="project" value="InterPro"/>
</dbReference>
<keyword evidence="1" id="KW-0472">Membrane</keyword>
<evidence type="ECO:0000313" key="3">
    <source>
        <dbReference type="Proteomes" id="UP000249819"/>
    </source>
</evidence>
<dbReference type="SUPFAM" id="SSF55874">
    <property type="entry name" value="ATPase domain of HSP90 chaperone/DNA topoisomerase II/histidine kinase"/>
    <property type="match status" value="1"/>
</dbReference>
<dbReference type="InterPro" id="IPR036890">
    <property type="entry name" value="HATPase_C_sf"/>
</dbReference>
<reference evidence="2 3" key="1">
    <citation type="submission" date="2018-06" db="EMBL/GenBank/DDBJ databases">
        <title>Genomic Encyclopedia of Archaeal and Bacterial Type Strains, Phase II (KMG-II): from individual species to whole genera.</title>
        <authorList>
            <person name="Goeker M."/>
        </authorList>
    </citation>
    <scope>NUCLEOTIDE SEQUENCE [LARGE SCALE GENOMIC DNA]</scope>
    <source>
        <strain evidence="2 3">DSM 29821</strain>
    </source>
</reference>
<protein>
    <recommendedName>
        <fullName evidence="4">Signal transduction histidine kinase</fullName>
    </recommendedName>
</protein>
<gene>
    <name evidence="2" type="ORF">CLV59_11137</name>
</gene>
<accession>A0A327VL68</accession>
<evidence type="ECO:0000313" key="2">
    <source>
        <dbReference type="EMBL" id="RAJ73918.1"/>
    </source>
</evidence>
<dbReference type="SUPFAM" id="SSF47384">
    <property type="entry name" value="Homodimeric domain of signal transducing histidine kinase"/>
    <property type="match status" value="1"/>
</dbReference>
<dbReference type="Proteomes" id="UP000249819">
    <property type="component" value="Unassembled WGS sequence"/>
</dbReference>
<evidence type="ECO:0000256" key="1">
    <source>
        <dbReference type="SAM" id="Phobius"/>
    </source>
</evidence>
<dbReference type="EMBL" id="QLMA01000011">
    <property type="protein sequence ID" value="RAJ73918.1"/>
    <property type="molecule type" value="Genomic_DNA"/>
</dbReference>
<dbReference type="Gene3D" id="1.10.287.130">
    <property type="match status" value="1"/>
</dbReference>
<proteinExistence type="predicted"/>
<keyword evidence="1" id="KW-0812">Transmembrane</keyword>
<name>A0A327VL68_9BACT</name>